<dbReference type="AlphaFoldDB" id="A0A6A6ETF3"/>
<keyword evidence="3" id="KW-1185">Reference proteome</keyword>
<organism evidence="2 3">
    <name type="scientific">Zopfia rhizophila CBS 207.26</name>
    <dbReference type="NCBI Taxonomy" id="1314779"/>
    <lineage>
        <taxon>Eukaryota</taxon>
        <taxon>Fungi</taxon>
        <taxon>Dikarya</taxon>
        <taxon>Ascomycota</taxon>
        <taxon>Pezizomycotina</taxon>
        <taxon>Dothideomycetes</taxon>
        <taxon>Dothideomycetes incertae sedis</taxon>
        <taxon>Zopfiaceae</taxon>
        <taxon>Zopfia</taxon>
    </lineage>
</organism>
<feature type="region of interest" description="Disordered" evidence="1">
    <location>
        <begin position="237"/>
        <end position="318"/>
    </location>
</feature>
<feature type="compositionally biased region" description="Basic residues" evidence="1">
    <location>
        <begin position="176"/>
        <end position="186"/>
    </location>
</feature>
<feature type="compositionally biased region" description="Polar residues" evidence="1">
    <location>
        <begin position="278"/>
        <end position="298"/>
    </location>
</feature>
<feature type="compositionally biased region" description="Basic and acidic residues" evidence="1">
    <location>
        <begin position="241"/>
        <end position="257"/>
    </location>
</feature>
<dbReference type="EMBL" id="ML994613">
    <property type="protein sequence ID" value="KAF2193360.1"/>
    <property type="molecule type" value="Genomic_DNA"/>
</dbReference>
<gene>
    <name evidence="2" type="ORF">K469DRAFT_234751</name>
</gene>
<feature type="region of interest" description="Disordered" evidence="1">
    <location>
        <begin position="176"/>
        <end position="198"/>
    </location>
</feature>
<feature type="region of interest" description="Disordered" evidence="1">
    <location>
        <begin position="365"/>
        <end position="384"/>
    </location>
</feature>
<evidence type="ECO:0008006" key="4">
    <source>
        <dbReference type="Google" id="ProtNLM"/>
    </source>
</evidence>
<feature type="compositionally biased region" description="Polar residues" evidence="1">
    <location>
        <begin position="367"/>
        <end position="376"/>
    </location>
</feature>
<evidence type="ECO:0000313" key="2">
    <source>
        <dbReference type="EMBL" id="KAF2193360.1"/>
    </source>
</evidence>
<evidence type="ECO:0000256" key="1">
    <source>
        <dbReference type="SAM" id="MobiDB-lite"/>
    </source>
</evidence>
<reference evidence="2" key="1">
    <citation type="journal article" date="2020" name="Stud. Mycol.">
        <title>101 Dothideomycetes genomes: a test case for predicting lifestyles and emergence of pathogens.</title>
        <authorList>
            <person name="Haridas S."/>
            <person name="Albert R."/>
            <person name="Binder M."/>
            <person name="Bloem J."/>
            <person name="Labutti K."/>
            <person name="Salamov A."/>
            <person name="Andreopoulos B."/>
            <person name="Baker S."/>
            <person name="Barry K."/>
            <person name="Bills G."/>
            <person name="Bluhm B."/>
            <person name="Cannon C."/>
            <person name="Castanera R."/>
            <person name="Culley D."/>
            <person name="Daum C."/>
            <person name="Ezra D."/>
            <person name="Gonzalez J."/>
            <person name="Henrissat B."/>
            <person name="Kuo A."/>
            <person name="Liang C."/>
            <person name="Lipzen A."/>
            <person name="Lutzoni F."/>
            <person name="Magnuson J."/>
            <person name="Mondo S."/>
            <person name="Nolan M."/>
            <person name="Ohm R."/>
            <person name="Pangilinan J."/>
            <person name="Park H.-J."/>
            <person name="Ramirez L."/>
            <person name="Alfaro M."/>
            <person name="Sun H."/>
            <person name="Tritt A."/>
            <person name="Yoshinaga Y."/>
            <person name="Zwiers L.-H."/>
            <person name="Turgeon B."/>
            <person name="Goodwin S."/>
            <person name="Spatafora J."/>
            <person name="Crous P."/>
            <person name="Grigoriev I."/>
        </authorList>
    </citation>
    <scope>NUCLEOTIDE SEQUENCE</scope>
    <source>
        <strain evidence="2">CBS 207.26</strain>
    </source>
</reference>
<feature type="compositionally biased region" description="Basic and acidic residues" evidence="1">
    <location>
        <begin position="187"/>
        <end position="198"/>
    </location>
</feature>
<feature type="compositionally biased region" description="Polar residues" evidence="1">
    <location>
        <begin position="306"/>
        <end position="316"/>
    </location>
</feature>
<name>A0A6A6ETF3_9PEZI</name>
<dbReference type="OrthoDB" id="3795238at2759"/>
<dbReference type="Proteomes" id="UP000800200">
    <property type="component" value="Unassembled WGS sequence"/>
</dbReference>
<evidence type="ECO:0000313" key="3">
    <source>
        <dbReference type="Proteomes" id="UP000800200"/>
    </source>
</evidence>
<proteinExistence type="predicted"/>
<sequence length="384" mass="43315">MAELFGVAAAAITLVPVFIKFSRSLRRCVKTIIYAKKEILDLSQEAFVFASILAEFAELAEKDHGSARTVRDLEKLIKWSRYALKGLRVLLRKVRCLSFNSGASTIAIILAHKDWLLNRRFVKSFRASLCAAREYMALSLHLRIIKKLDEELGLLNKILARGDSLTREQKIMFQRLKQKSRARKKMAHESHSSLERAREKVLHYETKLSQDEDFVPDPKPLFKLANSVGKDTARILRTTKPKSEENSHASRHNDPDRISISSRNSASPRSRVTRQHSHTPNMSNRSPIANSRMNSSPLNLLPRRNLASSSNKTSVHVSPEAISRTGNDHIIINHGLPHGRQSSFSESSSEGTFRTRRSLPLLRHNWDTSPSLTQASVAAGDENT</sequence>
<feature type="compositionally biased region" description="Low complexity" evidence="1">
    <location>
        <begin position="258"/>
        <end position="270"/>
    </location>
</feature>
<accession>A0A6A6ETF3</accession>
<protein>
    <recommendedName>
        <fullName evidence="4">Fungal N-terminal domain-containing protein</fullName>
    </recommendedName>
</protein>